<name>B5RT25_DEBHA</name>
<dbReference type="GeneID" id="8998159"/>
<dbReference type="AlphaFoldDB" id="B5RT25"/>
<gene>
    <name evidence="1" type="ordered locus">DEHA2B01980g</name>
</gene>
<evidence type="ECO:0000313" key="1">
    <source>
        <dbReference type="EMBL" id="CAR65430.1"/>
    </source>
</evidence>
<dbReference type="eggNOG" id="ENOG502RQDA">
    <property type="taxonomic scope" value="Eukaryota"/>
</dbReference>
<dbReference type="InParanoid" id="B5RT25"/>
<proteinExistence type="predicted"/>
<dbReference type="VEuPathDB" id="FungiDB:DEHA2B01980g"/>
<dbReference type="EMBL" id="CR382134">
    <property type="protein sequence ID" value="CAR65430.1"/>
    <property type="molecule type" value="Genomic_DNA"/>
</dbReference>
<dbReference type="KEGG" id="dha:DEHA2B01980g"/>
<reference evidence="1 2" key="1">
    <citation type="journal article" date="2004" name="Nature">
        <title>Genome evolution in yeasts.</title>
        <authorList>
            <consortium name="Genolevures"/>
            <person name="Dujon B."/>
            <person name="Sherman D."/>
            <person name="Fischer G."/>
            <person name="Durrens P."/>
            <person name="Casaregola S."/>
            <person name="Lafontaine I."/>
            <person name="de Montigny J."/>
            <person name="Marck C."/>
            <person name="Neuveglise C."/>
            <person name="Talla E."/>
            <person name="Goffard N."/>
            <person name="Frangeul L."/>
            <person name="Aigle M."/>
            <person name="Anthouard V."/>
            <person name="Babour A."/>
            <person name="Barbe V."/>
            <person name="Barnay S."/>
            <person name="Blanchin S."/>
            <person name="Beckerich J.M."/>
            <person name="Beyne E."/>
            <person name="Bleykasten C."/>
            <person name="Boisrame A."/>
            <person name="Boyer J."/>
            <person name="Cattolico L."/>
            <person name="Confanioleri F."/>
            <person name="de Daruvar A."/>
            <person name="Despons L."/>
            <person name="Fabre E."/>
            <person name="Fairhead C."/>
            <person name="Ferry-Dumazet H."/>
            <person name="Groppi A."/>
            <person name="Hantraye F."/>
            <person name="Hennequin C."/>
            <person name="Jauniaux N."/>
            <person name="Joyet P."/>
            <person name="Kachouri R."/>
            <person name="Kerrest A."/>
            <person name="Koszul R."/>
            <person name="Lemaire M."/>
            <person name="Lesur I."/>
            <person name="Ma L."/>
            <person name="Muller H."/>
            <person name="Nicaud J.M."/>
            <person name="Nikolski M."/>
            <person name="Oztas S."/>
            <person name="Ozier-Kalogeropoulos O."/>
            <person name="Pellenz S."/>
            <person name="Potier S."/>
            <person name="Richard G.F."/>
            <person name="Straub M.L."/>
            <person name="Suleau A."/>
            <person name="Swennene D."/>
            <person name="Tekaia F."/>
            <person name="Wesolowski-Louvel M."/>
            <person name="Westhof E."/>
            <person name="Wirth B."/>
            <person name="Zeniou-Meyer M."/>
            <person name="Zivanovic I."/>
            <person name="Bolotin-Fukuhara M."/>
            <person name="Thierry A."/>
            <person name="Bouchier C."/>
            <person name="Caudron B."/>
            <person name="Scarpelli C."/>
            <person name="Gaillardin C."/>
            <person name="Weissenbach J."/>
            <person name="Wincker P."/>
            <person name="Souciet J.L."/>
        </authorList>
    </citation>
    <scope>NUCLEOTIDE SEQUENCE [LARGE SCALE GENOMIC DNA]</scope>
    <source>
        <strain evidence="2">ATCC 36239 / CBS 767 / BCRC 21394 / JCM 1990 / NBRC 0083 / IGC 2968</strain>
    </source>
</reference>
<dbReference type="RefSeq" id="XP_002770059.1">
    <property type="nucleotide sequence ID" value="XM_002770013.1"/>
</dbReference>
<dbReference type="HOGENOM" id="CLU_1111725_0_0_1"/>
<organism evidence="1 2">
    <name type="scientific">Debaryomyces hansenii (strain ATCC 36239 / CBS 767 / BCRC 21394 / JCM 1990 / NBRC 0083 / IGC 2968)</name>
    <name type="common">Yeast</name>
    <name type="synonym">Torulaspora hansenii</name>
    <dbReference type="NCBI Taxonomy" id="284592"/>
    <lineage>
        <taxon>Eukaryota</taxon>
        <taxon>Fungi</taxon>
        <taxon>Dikarya</taxon>
        <taxon>Ascomycota</taxon>
        <taxon>Saccharomycotina</taxon>
        <taxon>Pichiomycetes</taxon>
        <taxon>Debaryomycetaceae</taxon>
        <taxon>Debaryomyces</taxon>
    </lineage>
</organism>
<protein>
    <submittedName>
        <fullName evidence="1">DEHA2B01980p</fullName>
    </submittedName>
</protein>
<keyword evidence="2" id="KW-1185">Reference proteome</keyword>
<dbReference type="Proteomes" id="UP000000599">
    <property type="component" value="Chromosome B"/>
</dbReference>
<dbReference type="OMA" id="MWIIATF"/>
<sequence>MMTNLETQPYDPFMAKATESQARISKLLETFQNFTANSDILSSDTTIIYLVLKSNIILNNIQIRVLLGLRDENKVHDVIYHGIQRDVKYAASKLFSIGRFSNLLEMPLTDLKQLCYEIALKYKTIFFVPVESKIKVHPVQSDFTSILDTTQFSSQINASGFIPSSYLTSNLRNQYSRVADASAYSSSMTTHNNTTRLSPQGYSQVDEAEYVEIIKFISKFNQMWIIATFLNREYQELQIN</sequence>
<dbReference type="OrthoDB" id="4019454at2759"/>
<accession>B5RT25</accession>
<evidence type="ECO:0000313" key="2">
    <source>
        <dbReference type="Proteomes" id="UP000000599"/>
    </source>
</evidence>